<dbReference type="OrthoDB" id="8526848at2"/>
<evidence type="ECO:0000313" key="4">
    <source>
        <dbReference type="EMBL" id="TYA38353.1"/>
    </source>
</evidence>
<dbReference type="Proteomes" id="UP000226080">
    <property type="component" value="Unassembled WGS sequence"/>
</dbReference>
<reference evidence="2 5" key="1">
    <citation type="submission" date="2015-10" db="EMBL/GenBank/DDBJ databases">
        <title>Tn-seq of a polymicrobial infection.</title>
        <authorList>
            <person name="Stacy A."/>
            <person name="Rumbaugh K.P."/>
            <person name="Whiteley M."/>
        </authorList>
    </citation>
    <scope>NUCLEOTIDE SEQUENCE [LARGE SCALE GENOMIC DNA]</scope>
    <source>
        <strain evidence="2 5">624</strain>
    </source>
</reference>
<keyword evidence="6" id="KW-1185">Reference proteome</keyword>
<dbReference type="InterPro" id="IPR039554">
    <property type="entry name" value="HigA2-like_HTH"/>
</dbReference>
<dbReference type="GO" id="GO:0003677">
    <property type="term" value="F:DNA binding"/>
    <property type="evidence" value="ECO:0007669"/>
    <property type="project" value="InterPro"/>
</dbReference>
<gene>
    <name evidence="2" type="ORF">ACT75_07220</name>
    <name evidence="3" type="ORF">CQR80_10325</name>
    <name evidence="4" type="ORF">FXB79_09200</name>
</gene>
<reference evidence="4 7" key="3">
    <citation type="submission" date="2019-08" db="EMBL/GenBank/DDBJ databases">
        <title>Whole genome sequencing of Aggregatibacter actinomycetemcomitans cultured from blood stream infections in Denmark reveals a novel phylogenetic lineage expressing serotype a membrane O polysaccharide.</title>
        <authorList>
            <person name="Nedergaard S."/>
            <person name="Kobel C.M."/>
            <person name="Nielsen M.B."/>
            <person name="Moeller R.T."/>
            <person name="Jensen A.B."/>
            <person name="Noerskov-Lauritsen N."/>
        </authorList>
    </citation>
    <scope>NUCLEOTIDE SEQUENCE [LARGE SCALE GENOMIC DNA]</scope>
    <source>
        <strain evidence="4 7">PN_563</strain>
    </source>
</reference>
<dbReference type="KEGG" id="aact:ACT75_07220"/>
<dbReference type="Pfam" id="PF13744">
    <property type="entry name" value="HTH_37"/>
    <property type="match status" value="1"/>
</dbReference>
<dbReference type="Gene3D" id="1.10.260.40">
    <property type="entry name" value="lambda repressor-like DNA-binding domains"/>
    <property type="match status" value="1"/>
</dbReference>
<feature type="domain" description="HigA2-like helix-turn-helix" evidence="1">
    <location>
        <begin position="18"/>
        <end position="104"/>
    </location>
</feature>
<dbReference type="eggNOG" id="COG5606">
    <property type="taxonomic scope" value="Bacteria"/>
</dbReference>
<evidence type="ECO:0000313" key="2">
    <source>
        <dbReference type="EMBL" id="AMQ94332.1"/>
    </source>
</evidence>
<reference evidence="3 6" key="2">
    <citation type="submission" date="2017-10" db="EMBL/GenBank/DDBJ databases">
        <title>Draft genome sequences of Aggregatibacter actinomycetemcomitans strains 310a and 310b.</title>
        <authorList>
            <person name="May A.C."/>
            <person name="Ohta H."/>
            <person name="Maeda H."/>
            <person name="Kokeguchi S."/>
            <person name="Cugini C."/>
        </authorList>
    </citation>
    <scope>NUCLEOTIDE SEQUENCE [LARGE SCALE GENOMIC DNA]</scope>
    <source>
        <strain evidence="3 6">310b</strain>
    </source>
</reference>
<evidence type="ECO:0000313" key="7">
    <source>
        <dbReference type="Proteomes" id="UP000323012"/>
    </source>
</evidence>
<name>A0A142G102_AGGAC</name>
<dbReference type="EMBL" id="VSED01000028">
    <property type="protein sequence ID" value="TYA38353.1"/>
    <property type="molecule type" value="Genomic_DNA"/>
</dbReference>
<dbReference type="SUPFAM" id="SSF47413">
    <property type="entry name" value="lambda repressor-like DNA-binding domains"/>
    <property type="match status" value="1"/>
</dbReference>
<protein>
    <submittedName>
        <fullName evidence="4">XRE family transcriptional regulator</fullName>
    </submittedName>
</protein>
<evidence type="ECO:0000313" key="3">
    <source>
        <dbReference type="EMBL" id="PHO19791.1"/>
    </source>
</evidence>
<sequence>MNNIDTKIRHTTQADGNVFADLGFSQQEAERLKSASQQLIENKLLLLNVMSDWIADNNLKQAEAAAILGVSRPRVSDMVNKKLEKFTLDTLVSFVAKTGRMVQLQLV</sequence>
<evidence type="ECO:0000313" key="5">
    <source>
        <dbReference type="Proteomes" id="UP000072236"/>
    </source>
</evidence>
<dbReference type="Proteomes" id="UP000072236">
    <property type="component" value="Chromosome"/>
</dbReference>
<dbReference type="SMR" id="A0A142G102"/>
<evidence type="ECO:0000313" key="6">
    <source>
        <dbReference type="Proteomes" id="UP000226080"/>
    </source>
</evidence>
<proteinExistence type="predicted"/>
<accession>A0A142G102</accession>
<dbReference type="AlphaFoldDB" id="A0A142G102"/>
<dbReference type="RefSeq" id="WP_005542557.1">
    <property type="nucleotide sequence ID" value="NZ_CP012959.1"/>
</dbReference>
<evidence type="ECO:0000259" key="1">
    <source>
        <dbReference type="Pfam" id="PF13744"/>
    </source>
</evidence>
<organism evidence="4 7">
    <name type="scientific">Aggregatibacter actinomycetemcomitans</name>
    <name type="common">Actinobacillus actinomycetemcomitans</name>
    <name type="synonym">Haemophilus actinomycetemcomitans</name>
    <dbReference type="NCBI Taxonomy" id="714"/>
    <lineage>
        <taxon>Bacteria</taxon>
        <taxon>Pseudomonadati</taxon>
        <taxon>Pseudomonadota</taxon>
        <taxon>Gammaproteobacteria</taxon>
        <taxon>Pasteurellales</taxon>
        <taxon>Pasteurellaceae</taxon>
        <taxon>Aggregatibacter</taxon>
    </lineage>
</organism>
<dbReference type="InterPro" id="IPR010982">
    <property type="entry name" value="Lambda_DNA-bd_dom_sf"/>
</dbReference>
<dbReference type="EMBL" id="CP012959">
    <property type="protein sequence ID" value="AMQ94332.1"/>
    <property type="molecule type" value="Genomic_DNA"/>
</dbReference>
<dbReference type="Proteomes" id="UP000323012">
    <property type="component" value="Unassembled WGS sequence"/>
</dbReference>
<dbReference type="EMBL" id="PCGW01000025">
    <property type="protein sequence ID" value="PHO19791.1"/>
    <property type="molecule type" value="Genomic_DNA"/>
</dbReference>